<protein>
    <recommendedName>
        <fullName evidence="1">Ribosomal RNA small subunit methyltransferase J</fullName>
        <ecNumber evidence="1">2.1.1.242</ecNumber>
    </recommendedName>
    <alternativeName>
        <fullName evidence="1">16S rRNA m2G1516 methyltransferase</fullName>
    </alternativeName>
    <alternativeName>
        <fullName evidence="1">rRNA (guanine-N(2)-)-methyltransferase</fullName>
    </alternativeName>
</protein>
<comment type="caution">
    <text evidence="1">Lacks conserved residue(s) required for the propagation of feature annotation.</text>
</comment>
<keyword evidence="1" id="KW-0808">Transferase</keyword>
<evidence type="ECO:0000313" key="2">
    <source>
        <dbReference type="EMBL" id="PTU32073.1"/>
    </source>
</evidence>
<keyword evidence="1" id="KW-0489">Methyltransferase</keyword>
<feature type="binding site" evidence="1">
    <location>
        <begin position="112"/>
        <end position="113"/>
    </location>
    <ligand>
        <name>S-adenosyl-L-methionine</name>
        <dbReference type="ChEBI" id="CHEBI:59789"/>
    </ligand>
</feature>
<dbReference type="RefSeq" id="WP_107939264.1">
    <property type="nucleotide sequence ID" value="NZ_QANS01000002.1"/>
</dbReference>
<organism evidence="2 3">
    <name type="scientific">Stenotrophobium rhamnosiphilum</name>
    <dbReference type="NCBI Taxonomy" id="2029166"/>
    <lineage>
        <taxon>Bacteria</taxon>
        <taxon>Pseudomonadati</taxon>
        <taxon>Pseudomonadota</taxon>
        <taxon>Gammaproteobacteria</taxon>
        <taxon>Nevskiales</taxon>
        <taxon>Nevskiaceae</taxon>
        <taxon>Stenotrophobium</taxon>
    </lineage>
</organism>
<dbReference type="EMBL" id="QANS01000002">
    <property type="protein sequence ID" value="PTU32073.1"/>
    <property type="molecule type" value="Genomic_DNA"/>
</dbReference>
<feature type="binding site" evidence="1">
    <location>
        <position position="163"/>
    </location>
    <ligand>
        <name>S-adenosyl-L-methionine</name>
        <dbReference type="ChEBI" id="CHEBI:59789"/>
    </ligand>
</feature>
<name>A0A2T5MHM3_9GAMM</name>
<sequence length="251" mass="27903">MPASLPKNEHVRVIETLGPTAQGFSFALEEAQEESEQRIQLRALHLPDYGPIYADWLGNEVKRRIAAGRNQLVARAVGMRKAVDLKILDCTAGLGRDSFTLAALGAQVTMTERHPLIFALLQDAKKRVENSDQYAAAIKRVELLNCDAVDVINREAWDVIYLDPMYEHQGRTALPQKEMQIFHDLTVGSPDATPLLIAARNSSSKRTVVKRAAKAECLGNIKPDLELAGSQARFDIYLKKEPIGMGKFLIR</sequence>
<comment type="caution">
    <text evidence="2">The sequence shown here is derived from an EMBL/GenBank/DDBJ whole genome shotgun (WGS) entry which is preliminary data.</text>
</comment>
<dbReference type="PANTHER" id="PTHR36112:SF1">
    <property type="entry name" value="RIBOSOMAL RNA SMALL SUBUNIT METHYLTRANSFERASE J"/>
    <property type="match status" value="1"/>
</dbReference>
<dbReference type="AlphaFoldDB" id="A0A2T5MHM3"/>
<dbReference type="Pfam" id="PF04445">
    <property type="entry name" value="SAM_MT"/>
    <property type="match status" value="1"/>
</dbReference>
<keyword evidence="3" id="KW-1185">Reference proteome</keyword>
<reference evidence="2 3" key="1">
    <citation type="submission" date="2018-04" db="EMBL/GenBank/DDBJ databases">
        <title>Novel species isolated from glacier.</title>
        <authorList>
            <person name="Liu Q."/>
            <person name="Xin Y.-H."/>
        </authorList>
    </citation>
    <scope>NUCLEOTIDE SEQUENCE [LARGE SCALE GENOMIC DNA]</scope>
    <source>
        <strain evidence="2 3">GT1R17</strain>
    </source>
</reference>
<dbReference type="Proteomes" id="UP000244248">
    <property type="component" value="Unassembled WGS sequence"/>
</dbReference>
<gene>
    <name evidence="1" type="primary">rsmJ</name>
    <name evidence="2" type="ORF">CJD38_05205</name>
</gene>
<comment type="function">
    <text evidence="1">Specifically methylates the guanosine in position 1516 of 16S rRNA.</text>
</comment>
<accession>A0A2T5MHM3</accession>
<dbReference type="GO" id="GO:0008990">
    <property type="term" value="F:rRNA (guanine-N2-)-methyltransferase activity"/>
    <property type="evidence" value="ECO:0007669"/>
    <property type="project" value="UniProtKB-UniRule"/>
</dbReference>
<proteinExistence type="inferred from homology"/>
<comment type="catalytic activity">
    <reaction evidence="1">
        <text>guanosine(1516) in 16S rRNA + S-adenosyl-L-methionine = N(2)-methylguanosine(1516) in 16S rRNA + S-adenosyl-L-homocysteine + H(+)</text>
        <dbReference type="Rhea" id="RHEA:43220"/>
        <dbReference type="Rhea" id="RHEA-COMP:10412"/>
        <dbReference type="Rhea" id="RHEA-COMP:10413"/>
        <dbReference type="ChEBI" id="CHEBI:15378"/>
        <dbReference type="ChEBI" id="CHEBI:57856"/>
        <dbReference type="ChEBI" id="CHEBI:59789"/>
        <dbReference type="ChEBI" id="CHEBI:74269"/>
        <dbReference type="ChEBI" id="CHEBI:74481"/>
        <dbReference type="EC" id="2.1.1.242"/>
    </reaction>
</comment>
<dbReference type="SUPFAM" id="SSF53335">
    <property type="entry name" value="S-adenosyl-L-methionine-dependent methyltransferases"/>
    <property type="match status" value="1"/>
</dbReference>
<dbReference type="EC" id="2.1.1.242" evidence="1"/>
<dbReference type="GO" id="GO:0005737">
    <property type="term" value="C:cytoplasm"/>
    <property type="evidence" value="ECO:0007669"/>
    <property type="project" value="UniProtKB-SubCell"/>
</dbReference>
<dbReference type="HAMAP" id="MF_01523">
    <property type="entry name" value="16SrRNA_methyltr_J"/>
    <property type="match status" value="1"/>
</dbReference>
<comment type="similarity">
    <text evidence="1">Belongs to the methyltransferase superfamily. RsmJ family.</text>
</comment>
<keyword evidence="1" id="KW-0949">S-adenosyl-L-methionine</keyword>
<dbReference type="InterPro" id="IPR007536">
    <property type="entry name" value="16SrRNA_methylTrfase_J"/>
</dbReference>
<dbReference type="Gene3D" id="3.40.50.150">
    <property type="entry name" value="Vaccinia Virus protein VP39"/>
    <property type="match status" value="1"/>
</dbReference>
<keyword evidence="1" id="KW-0698">rRNA processing</keyword>
<dbReference type="InterPro" id="IPR029063">
    <property type="entry name" value="SAM-dependent_MTases_sf"/>
</dbReference>
<evidence type="ECO:0000313" key="3">
    <source>
        <dbReference type="Proteomes" id="UP000244248"/>
    </source>
</evidence>
<dbReference type="PANTHER" id="PTHR36112">
    <property type="entry name" value="RIBOSOMAL RNA SMALL SUBUNIT METHYLTRANSFERASE J"/>
    <property type="match status" value="1"/>
</dbReference>
<comment type="subcellular location">
    <subcellularLocation>
        <location evidence="1">Cytoplasm</location>
    </subcellularLocation>
</comment>
<dbReference type="CDD" id="cd02440">
    <property type="entry name" value="AdoMet_MTases"/>
    <property type="match status" value="1"/>
</dbReference>
<feature type="binding site" evidence="1">
    <location>
        <begin position="96"/>
        <end position="97"/>
    </location>
    <ligand>
        <name>S-adenosyl-L-methionine</name>
        <dbReference type="ChEBI" id="CHEBI:59789"/>
    </ligand>
</feature>
<evidence type="ECO:0000256" key="1">
    <source>
        <dbReference type="HAMAP-Rule" id="MF_01523"/>
    </source>
</evidence>
<dbReference type="OrthoDB" id="3191794at2"/>
<keyword evidence="1" id="KW-0963">Cytoplasm</keyword>